<dbReference type="EMBL" id="CAJOBQ010001915">
    <property type="protein sequence ID" value="CAF4525721.1"/>
    <property type="molecule type" value="Genomic_DNA"/>
</dbReference>
<name>A0A820X2G2_9BILA</name>
<reference evidence="2" key="1">
    <citation type="submission" date="2021-02" db="EMBL/GenBank/DDBJ databases">
        <authorList>
            <person name="Nowell W R."/>
        </authorList>
    </citation>
    <scope>NUCLEOTIDE SEQUENCE</scope>
</reference>
<dbReference type="AlphaFoldDB" id="A0A820X2G2"/>
<protein>
    <submittedName>
        <fullName evidence="2">Uncharacterized protein</fullName>
    </submittedName>
</protein>
<dbReference type="Proteomes" id="UP000663869">
    <property type="component" value="Unassembled WGS sequence"/>
</dbReference>
<proteinExistence type="predicted"/>
<evidence type="ECO:0000313" key="3">
    <source>
        <dbReference type="Proteomes" id="UP000663862"/>
    </source>
</evidence>
<accession>A0A820X2G2</accession>
<evidence type="ECO:0000313" key="2">
    <source>
        <dbReference type="EMBL" id="CAF4525721.1"/>
    </source>
</evidence>
<organism evidence="2 3">
    <name type="scientific">Rotaria socialis</name>
    <dbReference type="NCBI Taxonomy" id="392032"/>
    <lineage>
        <taxon>Eukaryota</taxon>
        <taxon>Metazoa</taxon>
        <taxon>Spiralia</taxon>
        <taxon>Gnathifera</taxon>
        <taxon>Rotifera</taxon>
        <taxon>Eurotatoria</taxon>
        <taxon>Bdelloidea</taxon>
        <taxon>Philodinida</taxon>
        <taxon>Philodinidae</taxon>
        <taxon>Rotaria</taxon>
    </lineage>
</organism>
<sequence length="137" mass="15744">MPPTTLNMDITVLPPDVLSLYDKSFYELVRKLAAPTEADLLELQGIRSAYSLIHTEDIFNILKYECKALDQIFKKVCLQLDDNRYIIKPGCKSNLRYFTQLLNVKNQEYLKTIALRIKPKQTSNDDDNNSNNNTLAS</sequence>
<dbReference type="Proteomes" id="UP000663862">
    <property type="component" value="Unassembled WGS sequence"/>
</dbReference>
<comment type="caution">
    <text evidence="2">The sequence shown here is derived from an EMBL/GenBank/DDBJ whole genome shotgun (WGS) entry which is preliminary data.</text>
</comment>
<evidence type="ECO:0000313" key="1">
    <source>
        <dbReference type="EMBL" id="CAF3737745.1"/>
    </source>
</evidence>
<gene>
    <name evidence="1" type="ORF">FME351_LOCUS30077</name>
    <name evidence="2" type="ORF">TSG867_LOCUS22902</name>
</gene>
<dbReference type="EMBL" id="CAJNYU010004270">
    <property type="protein sequence ID" value="CAF3737745.1"/>
    <property type="molecule type" value="Genomic_DNA"/>
</dbReference>